<dbReference type="PANTHER" id="PTHR48079:SF6">
    <property type="entry name" value="NAD(P)-BINDING DOMAIN-CONTAINING PROTEIN-RELATED"/>
    <property type="match status" value="1"/>
</dbReference>
<accession>A0A1Y5F2E1</accession>
<dbReference type="EMBL" id="MAAO01000015">
    <property type="protein sequence ID" value="OUR93574.1"/>
    <property type="molecule type" value="Genomic_DNA"/>
</dbReference>
<dbReference type="SUPFAM" id="SSF51735">
    <property type="entry name" value="NAD(P)-binding Rossmann-fold domains"/>
    <property type="match status" value="1"/>
</dbReference>
<evidence type="ECO:0000313" key="2">
    <source>
        <dbReference type="EMBL" id="OUR93574.1"/>
    </source>
</evidence>
<dbReference type="GO" id="GO:0004029">
    <property type="term" value="F:aldehyde dehydrogenase (NAD+) activity"/>
    <property type="evidence" value="ECO:0007669"/>
    <property type="project" value="TreeGrafter"/>
</dbReference>
<dbReference type="Proteomes" id="UP000196531">
    <property type="component" value="Unassembled WGS sequence"/>
</dbReference>
<dbReference type="Gene3D" id="3.40.50.720">
    <property type="entry name" value="NAD(P)-binding Rossmann-like Domain"/>
    <property type="match status" value="1"/>
</dbReference>
<evidence type="ECO:0000259" key="1">
    <source>
        <dbReference type="Pfam" id="PF01370"/>
    </source>
</evidence>
<comment type="caution">
    <text evidence="2">The sequence shown here is derived from an EMBL/GenBank/DDBJ whole genome shotgun (WGS) entry which is preliminary data.</text>
</comment>
<proteinExistence type="predicted"/>
<dbReference type="Pfam" id="PF01370">
    <property type="entry name" value="Epimerase"/>
    <property type="match status" value="1"/>
</dbReference>
<gene>
    <name evidence="2" type="ORF">A9Q84_19085</name>
</gene>
<dbReference type="PANTHER" id="PTHR48079">
    <property type="entry name" value="PROTEIN YEEZ"/>
    <property type="match status" value="1"/>
</dbReference>
<organism evidence="2 3">
    <name type="scientific">Halobacteriovorax marinus</name>
    <dbReference type="NCBI Taxonomy" id="97084"/>
    <lineage>
        <taxon>Bacteria</taxon>
        <taxon>Pseudomonadati</taxon>
        <taxon>Bdellovibrionota</taxon>
        <taxon>Bacteriovoracia</taxon>
        <taxon>Bacteriovoracales</taxon>
        <taxon>Halobacteriovoraceae</taxon>
        <taxon>Halobacteriovorax</taxon>
    </lineage>
</organism>
<protein>
    <recommendedName>
        <fullName evidence="1">NAD-dependent epimerase/dehydratase domain-containing protein</fullName>
    </recommendedName>
</protein>
<dbReference type="AlphaFoldDB" id="A0A1Y5F2E1"/>
<dbReference type="GO" id="GO:0005737">
    <property type="term" value="C:cytoplasm"/>
    <property type="evidence" value="ECO:0007669"/>
    <property type="project" value="TreeGrafter"/>
</dbReference>
<dbReference type="InterPro" id="IPR051783">
    <property type="entry name" value="NAD(P)-dependent_oxidoreduct"/>
</dbReference>
<evidence type="ECO:0000313" key="3">
    <source>
        <dbReference type="Proteomes" id="UP000196531"/>
    </source>
</evidence>
<sequence length="319" mass="36068">MNILLTGASGLLGAHLLEVGLNLGHSFKAISRKVSKRSFLSTVLEREEIEWIEADLTNQESWPQDLFKDVDLVINCGGLASPFLEDQDKMRELNITATKNLFELAKKSGIKEWVQISSVSTLSDGSTDMVNESHIGSFRKTPYAESKFEIDQWLETQNDMSLLTIHPCYMLGKWDARPSSGSLILAMRMGKFKYFIEGNKNFVSPTDVAMGTFKAIEKSCSGHYVLGGENRSIKEFATEVIKKLNLELDNFSFYSKEGFSKIELSEREKCIVAEFCQASSVDIAKAKKDFGYDPKMTFSQQLEEAIDFFLEKRLLRIKK</sequence>
<name>A0A1Y5F2E1_9BACT</name>
<dbReference type="InterPro" id="IPR001509">
    <property type="entry name" value="Epimerase_deHydtase"/>
</dbReference>
<reference evidence="3" key="1">
    <citation type="journal article" date="2017" name="Proc. Natl. Acad. Sci. U.S.A.">
        <title>Simulation of Deepwater Horizon oil plume reveals substrate specialization within a complex community of hydrocarbon-degraders.</title>
        <authorList>
            <person name="Hu P."/>
            <person name="Dubinsky E.A."/>
            <person name="Probst A.J."/>
            <person name="Wang J."/>
            <person name="Sieber C.M.K."/>
            <person name="Tom L.M."/>
            <person name="Gardinali P."/>
            <person name="Banfield J.F."/>
            <person name="Atlas R.M."/>
            <person name="Andersen G.L."/>
        </authorList>
    </citation>
    <scope>NUCLEOTIDE SEQUENCE [LARGE SCALE GENOMIC DNA]</scope>
</reference>
<dbReference type="InterPro" id="IPR036291">
    <property type="entry name" value="NAD(P)-bd_dom_sf"/>
</dbReference>
<feature type="domain" description="NAD-dependent epimerase/dehydratase" evidence="1">
    <location>
        <begin position="3"/>
        <end position="227"/>
    </location>
</feature>